<feature type="compositionally biased region" description="Basic and acidic residues" evidence="1">
    <location>
        <begin position="276"/>
        <end position="302"/>
    </location>
</feature>
<dbReference type="EMBL" id="QZMU01000001">
    <property type="protein sequence ID" value="RRQ22351.1"/>
    <property type="molecule type" value="Genomic_DNA"/>
</dbReference>
<accession>A0A426QKS2</accession>
<evidence type="ECO:0000256" key="1">
    <source>
        <dbReference type="SAM" id="MobiDB-lite"/>
    </source>
</evidence>
<keyword evidence="3" id="KW-1185">Reference proteome</keyword>
<dbReference type="AlphaFoldDB" id="A0A426QKS2"/>
<proteinExistence type="predicted"/>
<feature type="region of interest" description="Disordered" evidence="1">
    <location>
        <begin position="274"/>
        <end position="316"/>
    </location>
</feature>
<gene>
    <name evidence="2" type="ORF">D6C00_10585</name>
</gene>
<evidence type="ECO:0000313" key="2">
    <source>
        <dbReference type="EMBL" id="RRQ22351.1"/>
    </source>
</evidence>
<reference evidence="2 3" key="1">
    <citation type="journal article" date="2010" name="Int. J. Syst. Evol. Microbiol.">
        <title>Thiohalobacter thiocyanaticus gen. nov., sp. nov., a moderately halophilic, sulfur-oxidizing gammaproteobacterium from hypersaline lakes, that utilizes thiocyanate.</title>
        <authorList>
            <person name="Sorokin D.Y."/>
            <person name="Kovaleva O.L."/>
            <person name="Tourova T.P."/>
            <person name="Muyzer G."/>
        </authorList>
    </citation>
    <scope>NUCLEOTIDE SEQUENCE [LARGE SCALE GENOMIC DNA]</scope>
    <source>
        <strain evidence="2 3">Hrh1</strain>
    </source>
</reference>
<comment type="caution">
    <text evidence="2">The sequence shown here is derived from an EMBL/GenBank/DDBJ whole genome shotgun (WGS) entry which is preliminary data.</text>
</comment>
<name>A0A426QKS2_9GAMM</name>
<protein>
    <submittedName>
        <fullName evidence="2">Uncharacterized protein</fullName>
    </submittedName>
</protein>
<dbReference type="Proteomes" id="UP000287798">
    <property type="component" value="Unassembled WGS sequence"/>
</dbReference>
<sequence length="316" mass="33763">MVAYLVIVERENIFTVDASTEVAAFRITDPLLSEWTLGPARLIEDPFADVAASRNLADQSLLVVEPGTRVRLQRHGVGQLRIQLTADAGTTAGRVELADSSRISLGDWALLLVEVAGRPLVFPFRGTLAVGDDVAAGVDSIMLNGTVSVVEEQLLGKTHYVAGGEALDTGDRVQLWNKAPYGSVEPEPAVVSGFVRAEAMEGFSEPVNALTLVAHGQADYVQVERLGSAGYHIHAPHWARFLHDPLLAASTAIIALVALLFEVLSKCGVLIGGNTGKHEKESGAEVEPDDRGRAALRPEARPGEQAALTREEENPK</sequence>
<organism evidence="2 3">
    <name type="scientific">Thiohalobacter thiocyanaticus</name>
    <dbReference type="NCBI Taxonomy" id="585455"/>
    <lineage>
        <taxon>Bacteria</taxon>
        <taxon>Pseudomonadati</taxon>
        <taxon>Pseudomonadota</taxon>
        <taxon>Gammaproteobacteria</taxon>
        <taxon>Thiohalobacterales</taxon>
        <taxon>Thiohalobacteraceae</taxon>
        <taxon>Thiohalobacter</taxon>
    </lineage>
</organism>
<evidence type="ECO:0000313" key="3">
    <source>
        <dbReference type="Proteomes" id="UP000287798"/>
    </source>
</evidence>